<protein>
    <submittedName>
        <fullName evidence="1">Uncharacterized protein</fullName>
    </submittedName>
</protein>
<feature type="non-terminal residue" evidence="1">
    <location>
        <position position="1"/>
    </location>
</feature>
<dbReference type="AlphaFoldDB" id="S2JP79"/>
<reference evidence="2" key="1">
    <citation type="submission" date="2013-05" db="EMBL/GenBank/DDBJ databases">
        <title>The Genome sequence of Mucor circinelloides f. circinelloides 1006PhL.</title>
        <authorList>
            <consortium name="The Broad Institute Genomics Platform"/>
            <person name="Cuomo C."/>
            <person name="Earl A."/>
            <person name="Findley K."/>
            <person name="Lee S.C."/>
            <person name="Walker B."/>
            <person name="Young S."/>
            <person name="Zeng Q."/>
            <person name="Gargeya S."/>
            <person name="Fitzgerald M."/>
            <person name="Haas B."/>
            <person name="Abouelleil A."/>
            <person name="Allen A.W."/>
            <person name="Alvarado L."/>
            <person name="Arachchi H.M."/>
            <person name="Berlin A.M."/>
            <person name="Chapman S.B."/>
            <person name="Gainer-Dewar J."/>
            <person name="Goldberg J."/>
            <person name="Griggs A."/>
            <person name="Gujja S."/>
            <person name="Hansen M."/>
            <person name="Howarth C."/>
            <person name="Imamovic A."/>
            <person name="Ireland A."/>
            <person name="Larimer J."/>
            <person name="McCowan C."/>
            <person name="Murphy C."/>
            <person name="Pearson M."/>
            <person name="Poon T.W."/>
            <person name="Priest M."/>
            <person name="Roberts A."/>
            <person name="Saif S."/>
            <person name="Shea T."/>
            <person name="Sisk P."/>
            <person name="Sykes S."/>
            <person name="Wortman J."/>
            <person name="Nusbaum C."/>
            <person name="Birren B."/>
        </authorList>
    </citation>
    <scope>NUCLEOTIDE SEQUENCE [LARGE SCALE GENOMIC DNA]</scope>
    <source>
        <strain evidence="2">1006PhL</strain>
    </source>
</reference>
<keyword evidence="2" id="KW-1185">Reference proteome</keyword>
<dbReference type="EMBL" id="KE123902">
    <property type="protein sequence ID" value="EPB92156.1"/>
    <property type="molecule type" value="Genomic_DNA"/>
</dbReference>
<gene>
    <name evidence="1" type="ORF">HMPREF1544_00981</name>
</gene>
<dbReference type="Proteomes" id="UP000014254">
    <property type="component" value="Unassembled WGS sequence"/>
</dbReference>
<organism evidence="1 2">
    <name type="scientific">Mucor circinelloides f. circinelloides (strain 1006PhL)</name>
    <name type="common">Mucormycosis agent</name>
    <name type="synonym">Calyptromyces circinelloides</name>
    <dbReference type="NCBI Taxonomy" id="1220926"/>
    <lineage>
        <taxon>Eukaryota</taxon>
        <taxon>Fungi</taxon>
        <taxon>Fungi incertae sedis</taxon>
        <taxon>Mucoromycota</taxon>
        <taxon>Mucoromycotina</taxon>
        <taxon>Mucoromycetes</taxon>
        <taxon>Mucorales</taxon>
        <taxon>Mucorineae</taxon>
        <taxon>Mucoraceae</taxon>
        <taxon>Mucor</taxon>
    </lineage>
</organism>
<dbReference type="VEuPathDB" id="FungiDB:HMPREF1544_00981"/>
<sequence>PDLKYPLKLPHDAGYLLGTSSWYKSTQCYKSDYFYLEDESQFIYWNSFPTQQNH</sequence>
<evidence type="ECO:0000313" key="1">
    <source>
        <dbReference type="EMBL" id="EPB92156.1"/>
    </source>
</evidence>
<dbReference type="InParanoid" id="S2JP79"/>
<accession>S2JP79</accession>
<proteinExistence type="predicted"/>
<name>S2JP79_MUCC1</name>
<evidence type="ECO:0000313" key="2">
    <source>
        <dbReference type="Proteomes" id="UP000014254"/>
    </source>
</evidence>